<dbReference type="SMART" id="SM00506">
    <property type="entry name" value="A1pp"/>
    <property type="match status" value="1"/>
</dbReference>
<evidence type="ECO:0000313" key="3">
    <source>
        <dbReference type="Proteomes" id="UP000194903"/>
    </source>
</evidence>
<dbReference type="OrthoDB" id="6194521at2"/>
<dbReference type="EMBL" id="NHOC01000001">
    <property type="protein sequence ID" value="OUM21742.1"/>
    <property type="molecule type" value="Genomic_DNA"/>
</dbReference>
<keyword evidence="3" id="KW-1185">Reference proteome</keyword>
<dbReference type="PANTHER" id="PTHR11106">
    <property type="entry name" value="GANGLIOSIDE INDUCED DIFFERENTIATION ASSOCIATED PROTEIN 2-RELATED"/>
    <property type="match status" value="1"/>
</dbReference>
<organism evidence="2 3">
    <name type="scientific">Butyricicoccus porcorum</name>
    <dbReference type="NCBI Taxonomy" id="1945634"/>
    <lineage>
        <taxon>Bacteria</taxon>
        <taxon>Bacillati</taxon>
        <taxon>Bacillota</taxon>
        <taxon>Clostridia</taxon>
        <taxon>Eubacteriales</taxon>
        <taxon>Butyricicoccaceae</taxon>
        <taxon>Butyricicoccus</taxon>
    </lineage>
</organism>
<dbReference type="RefSeq" id="WP_087016700.1">
    <property type="nucleotide sequence ID" value="NZ_NHOC01000001.1"/>
</dbReference>
<dbReference type="InterPro" id="IPR002589">
    <property type="entry name" value="Macro_dom"/>
</dbReference>
<dbReference type="SUPFAM" id="SSF52949">
    <property type="entry name" value="Macro domain-like"/>
    <property type="match status" value="1"/>
</dbReference>
<dbReference type="PROSITE" id="PS51154">
    <property type="entry name" value="MACRO"/>
    <property type="match status" value="1"/>
</dbReference>
<comment type="caution">
    <text evidence="2">The sequence shown here is derived from an EMBL/GenBank/DDBJ whole genome shotgun (WGS) entry which is preliminary data.</text>
</comment>
<dbReference type="Pfam" id="PF01661">
    <property type="entry name" value="Macro"/>
    <property type="match status" value="1"/>
</dbReference>
<name>A0A252F7P5_9FIRM</name>
<evidence type="ECO:0000259" key="1">
    <source>
        <dbReference type="PROSITE" id="PS51154"/>
    </source>
</evidence>
<dbReference type="PANTHER" id="PTHR11106:SF27">
    <property type="entry name" value="MACRO DOMAIN-CONTAINING PROTEIN"/>
    <property type="match status" value="1"/>
</dbReference>
<feature type="domain" description="Macro" evidence="1">
    <location>
        <begin position="1"/>
        <end position="168"/>
    </location>
</feature>
<dbReference type="Proteomes" id="UP000194903">
    <property type="component" value="Unassembled WGS sequence"/>
</dbReference>
<proteinExistence type="predicted"/>
<dbReference type="InterPro" id="IPR043472">
    <property type="entry name" value="Macro_dom-like"/>
</dbReference>
<dbReference type="GO" id="GO:0003677">
    <property type="term" value="F:DNA binding"/>
    <property type="evidence" value="ECO:0007669"/>
    <property type="project" value="InterPro"/>
</dbReference>
<dbReference type="Gene3D" id="3.40.220.10">
    <property type="entry name" value="Leucine Aminopeptidase, subunit E, domain 1"/>
    <property type="match status" value="1"/>
</dbReference>
<dbReference type="InterPro" id="IPR010982">
    <property type="entry name" value="Lambda_DNA-bd_dom_sf"/>
</dbReference>
<protein>
    <recommendedName>
        <fullName evidence="1">Macro domain-containing protein</fullName>
    </recommendedName>
</protein>
<dbReference type="AlphaFoldDB" id="A0A252F7P5"/>
<gene>
    <name evidence="2" type="ORF">CBW42_00470</name>
</gene>
<accession>A0A252F7P5</accession>
<reference evidence="2 3" key="1">
    <citation type="submission" date="2017-05" db="EMBL/GenBank/DDBJ databases">
        <title>Butyricicoccus porcorum sp. nov. a butyrate-producing bacterium from the swine intestinal tract.</title>
        <authorList>
            <person name="Trachsel J."/>
            <person name="Humphrey S."/>
            <person name="Allen H.K."/>
        </authorList>
    </citation>
    <scope>NUCLEOTIDE SEQUENCE [LARGE SCALE GENOMIC DNA]</scope>
    <source>
        <strain evidence="2">BB10</strain>
    </source>
</reference>
<sequence length="355" mass="39531">MPLSIVRNDITAMPVDAVVCPSNSSLTPGDGVSGAIFAAAGFDRMQQACRAIGHCDTGDVVMTPGFALPADYVIHTAAPVWHGGRPGESQLLERCYHNALIRAQQCDCRSLASPLISTGAHGYPPAETMHVAVLAISSFLLTHDMDIYLVVHDSGAALRSEKQFTRVQSYLDDHYIGTRRVPRRGRAEFRSDRNRLREQADMWVPDFRMPPDTSETQENTLMSNCSFRSIPATRSLEDVVYNLDESFSRMLLRLIDEKGMTDVETYKRANIDRKLFSKIRKDNGYNPSKPTALALAIALRLDLDETRDLLGKAGYALSHSSKFDVIIEYFIEEGIYDIYAINEALFAFDQKLLGA</sequence>
<evidence type="ECO:0000313" key="2">
    <source>
        <dbReference type="EMBL" id="OUM21742.1"/>
    </source>
</evidence>
<dbReference type="SUPFAM" id="SSF47413">
    <property type="entry name" value="lambda repressor-like DNA-binding domains"/>
    <property type="match status" value="1"/>
</dbReference>